<dbReference type="RefSeq" id="WP_355395988.1">
    <property type="nucleotide sequence ID" value="NZ_JBEGHN010000012.1"/>
</dbReference>
<dbReference type="PANTHER" id="PTHR23221">
    <property type="entry name" value="GLYCOSYLPHOSPHATIDYLINOSITOL PHOSPHOLIPASE D"/>
    <property type="match status" value="1"/>
</dbReference>
<evidence type="ECO:0000256" key="1">
    <source>
        <dbReference type="ARBA" id="ARBA00022729"/>
    </source>
</evidence>
<dbReference type="EMBL" id="JBEXPZ010000013">
    <property type="protein sequence ID" value="MET9845268.1"/>
    <property type="molecule type" value="Genomic_DNA"/>
</dbReference>
<accession>A0ABV2UUN0</accession>
<keyword evidence="4" id="KW-0325">Glycoprotein</keyword>
<organism evidence="6 7">
    <name type="scientific">Streptomyces ossamyceticus</name>
    <dbReference type="NCBI Taxonomy" id="249581"/>
    <lineage>
        <taxon>Bacteria</taxon>
        <taxon>Bacillati</taxon>
        <taxon>Actinomycetota</taxon>
        <taxon>Actinomycetes</taxon>
        <taxon>Kitasatosporales</taxon>
        <taxon>Streptomycetaceae</taxon>
        <taxon>Streptomyces</taxon>
    </lineage>
</organism>
<dbReference type="PANTHER" id="PTHR23221:SF7">
    <property type="entry name" value="PHOSPHATIDYLINOSITOL-GLYCAN-SPECIFIC PHOSPHOLIPASE D"/>
    <property type="match status" value="1"/>
</dbReference>
<evidence type="ECO:0000313" key="7">
    <source>
        <dbReference type="Proteomes" id="UP001550210"/>
    </source>
</evidence>
<feature type="signal peptide" evidence="5">
    <location>
        <begin position="1"/>
        <end position="35"/>
    </location>
</feature>
<gene>
    <name evidence="6" type="ORF">ABZZ21_11930</name>
</gene>
<dbReference type="SMART" id="SM00191">
    <property type="entry name" value="Int_alpha"/>
    <property type="match status" value="4"/>
</dbReference>
<dbReference type="InterPro" id="IPR028994">
    <property type="entry name" value="Integrin_alpha_N"/>
</dbReference>
<keyword evidence="7" id="KW-1185">Reference proteome</keyword>
<proteinExistence type="predicted"/>
<evidence type="ECO:0000256" key="3">
    <source>
        <dbReference type="ARBA" id="ARBA00022801"/>
    </source>
</evidence>
<dbReference type="SUPFAM" id="SSF69318">
    <property type="entry name" value="Integrin alpha N-terminal domain"/>
    <property type="match status" value="2"/>
</dbReference>
<evidence type="ECO:0000256" key="4">
    <source>
        <dbReference type="ARBA" id="ARBA00023180"/>
    </source>
</evidence>
<feature type="chain" id="PRO_5046947407" evidence="5">
    <location>
        <begin position="36"/>
        <end position="491"/>
    </location>
</feature>
<dbReference type="Pfam" id="PF13517">
    <property type="entry name" value="FG-GAP_3"/>
    <property type="match status" value="1"/>
</dbReference>
<keyword evidence="3" id="KW-0378">Hydrolase</keyword>
<protein>
    <submittedName>
        <fullName evidence="6">FG-GAP-like repeat-containing protein</fullName>
    </submittedName>
</protein>
<name>A0ABV2UUN0_9ACTN</name>
<dbReference type="InterPro" id="IPR013519">
    <property type="entry name" value="Int_alpha_beta-p"/>
</dbReference>
<comment type="caution">
    <text evidence="6">The sequence shown here is derived from an EMBL/GenBank/DDBJ whole genome shotgun (WGS) entry which is preliminary data.</text>
</comment>
<reference evidence="6 7" key="1">
    <citation type="submission" date="2024-06" db="EMBL/GenBank/DDBJ databases">
        <title>The Natural Products Discovery Center: Release of the First 8490 Sequenced Strains for Exploring Actinobacteria Biosynthetic Diversity.</title>
        <authorList>
            <person name="Kalkreuter E."/>
            <person name="Kautsar S.A."/>
            <person name="Yang D."/>
            <person name="Bader C.D."/>
            <person name="Teijaro C.N."/>
            <person name="Fluegel L."/>
            <person name="Davis C.M."/>
            <person name="Simpson J.R."/>
            <person name="Lauterbach L."/>
            <person name="Steele A.D."/>
            <person name="Gui C."/>
            <person name="Meng S."/>
            <person name="Li G."/>
            <person name="Viehrig K."/>
            <person name="Ye F."/>
            <person name="Su P."/>
            <person name="Kiefer A.F."/>
            <person name="Nichols A."/>
            <person name="Cepeda A.J."/>
            <person name="Yan W."/>
            <person name="Fan B."/>
            <person name="Jiang Y."/>
            <person name="Adhikari A."/>
            <person name="Zheng C.-J."/>
            <person name="Schuster L."/>
            <person name="Cowan T.M."/>
            <person name="Smanski M.J."/>
            <person name="Chevrette M.G."/>
            <person name="De Carvalho L.P.S."/>
            <person name="Shen B."/>
        </authorList>
    </citation>
    <scope>NUCLEOTIDE SEQUENCE [LARGE SCALE GENOMIC DNA]</scope>
    <source>
        <strain evidence="6 7">NPDC006434</strain>
    </source>
</reference>
<evidence type="ECO:0000256" key="5">
    <source>
        <dbReference type="SAM" id="SignalP"/>
    </source>
</evidence>
<keyword evidence="1 5" id="KW-0732">Signal</keyword>
<keyword evidence="2" id="KW-0677">Repeat</keyword>
<dbReference type="Proteomes" id="UP001550210">
    <property type="component" value="Unassembled WGS sequence"/>
</dbReference>
<dbReference type="PROSITE" id="PS51470">
    <property type="entry name" value="FG_GAP"/>
    <property type="match status" value="2"/>
</dbReference>
<dbReference type="InterPro" id="IPR013517">
    <property type="entry name" value="FG-GAP"/>
</dbReference>
<dbReference type="Pfam" id="PF01839">
    <property type="entry name" value="FG-GAP"/>
    <property type="match status" value="4"/>
</dbReference>
<evidence type="ECO:0000256" key="2">
    <source>
        <dbReference type="ARBA" id="ARBA00022737"/>
    </source>
</evidence>
<dbReference type="Gene3D" id="2.130.10.130">
    <property type="entry name" value="Integrin alpha, N-terminal"/>
    <property type="match status" value="3"/>
</dbReference>
<sequence>MSRAPRATRRRISSALLAVPLAASVVLTGSGSASAAPASVPAADDFNGDGYADLVVGAPGATVSGKTKAGYVAVTYGSAKGLSTANKKIVSRSSTGIPGAATQNQLFGASFAKADLDRDGYGDLVIAGGKEGSVILWGSASGLTGGTGIAYGAAPQAGDFDGDGKTDLALFSAQRVSGDDPSGAPAALWKGPIKRDGKPTAVLPLLDKSLWWGYSEEDASCATGGGCEDGPSSITGPVVSGEVGDFNGDGRDDLVQWVYTGDGTWGNRLLMGGGATGFTRGQAPGDTTGGDAGTGVGDVNGDGYDDLVVGADDWSQKGRIAYGSAAGLTDANTHAFDQDLPGFPGAQEEGDRLGSSVSVADVTGDGFADVALGIEGEDIGTVADAGSVALLHGSAAGLTGTGAQVFHQNTAGVPGVAEANDQFGATTALLDVDGDGHRDLAAASIAENASNGAVWLLHGTASGLTTKSALAFGPKDLSAPYTNALFGSYLR</sequence>
<evidence type="ECO:0000313" key="6">
    <source>
        <dbReference type="EMBL" id="MET9845268.1"/>
    </source>
</evidence>